<evidence type="ECO:0000313" key="3">
    <source>
        <dbReference type="Proteomes" id="UP000660262"/>
    </source>
</evidence>
<evidence type="ECO:0000256" key="1">
    <source>
        <dbReference type="SAM" id="MobiDB-lite"/>
    </source>
</evidence>
<feature type="region of interest" description="Disordered" evidence="1">
    <location>
        <begin position="1"/>
        <end position="88"/>
    </location>
</feature>
<comment type="caution">
    <text evidence="2">The sequence shown here is derived from an EMBL/GenBank/DDBJ whole genome shotgun (WGS) entry which is preliminary data.</text>
</comment>
<reference evidence="2" key="1">
    <citation type="submission" date="2020-10" db="EMBL/GenBank/DDBJ databases">
        <title>Unveiling of a novel bifunctional photoreceptor, Dualchrome1, isolated from a cosmopolitan green alga.</title>
        <authorList>
            <person name="Suzuki S."/>
            <person name="Kawachi M."/>
        </authorList>
    </citation>
    <scope>NUCLEOTIDE SEQUENCE</scope>
    <source>
        <strain evidence="2">NIES 2893</strain>
    </source>
</reference>
<accession>A0A830HV44</accession>
<organism evidence="2 3">
    <name type="scientific">Pycnococcus provasolii</name>
    <dbReference type="NCBI Taxonomy" id="41880"/>
    <lineage>
        <taxon>Eukaryota</taxon>
        <taxon>Viridiplantae</taxon>
        <taxon>Chlorophyta</taxon>
        <taxon>Pseudoscourfieldiophyceae</taxon>
        <taxon>Pseudoscourfieldiales</taxon>
        <taxon>Pycnococcaceae</taxon>
        <taxon>Pycnococcus</taxon>
    </lineage>
</organism>
<proteinExistence type="predicted"/>
<dbReference type="AlphaFoldDB" id="A0A830HV44"/>
<protein>
    <submittedName>
        <fullName evidence="2">Uncharacterized protein</fullName>
    </submittedName>
</protein>
<dbReference type="EMBL" id="BNJQ01000022">
    <property type="protein sequence ID" value="GHP08797.1"/>
    <property type="molecule type" value="Genomic_DNA"/>
</dbReference>
<evidence type="ECO:0000313" key="2">
    <source>
        <dbReference type="EMBL" id="GHP08797.1"/>
    </source>
</evidence>
<keyword evidence="3" id="KW-1185">Reference proteome</keyword>
<dbReference type="Proteomes" id="UP000660262">
    <property type="component" value="Unassembled WGS sequence"/>
</dbReference>
<feature type="compositionally biased region" description="Low complexity" evidence="1">
    <location>
        <begin position="1"/>
        <end position="33"/>
    </location>
</feature>
<name>A0A830HV44_9CHLO</name>
<gene>
    <name evidence="2" type="ORF">PPROV_000753400</name>
</gene>
<sequence length="183" mass="18624">MGASQSDVSDSGDSTVGGNVGGIVTVSPSPLSLHGGGGDGHNAPRRVGKISPEPTELITELSALTPHTPILHPGSGAGSPEVRAPPRLSRETCGSAFNGFSASARTYLSGAKAAQEDAQQRITAANKLAASTSSRVDVLTRTLDTAGARLESVDSLTVEVARLRSRLDMALAAAQKLANRLDA</sequence>